<feature type="domain" description="Integrase catalytic" evidence="3">
    <location>
        <begin position="129"/>
        <end position="319"/>
    </location>
</feature>
<dbReference type="EMBL" id="LS483250">
    <property type="protein sequence ID" value="SQD79602.1"/>
    <property type="molecule type" value="Genomic_DNA"/>
</dbReference>
<dbReference type="PANTHER" id="PTHR35004">
    <property type="entry name" value="TRANSPOSASE RV3428C-RELATED"/>
    <property type="match status" value="1"/>
</dbReference>
<reference evidence="9" key="2">
    <citation type="submission" date="2018-05" db="EMBL/GenBank/DDBJ databases">
        <authorList>
            <person name="Lanie J.A."/>
            <person name="Ng W.-L."/>
            <person name="Kazmierczak K.M."/>
            <person name="Andrzejewski T.M."/>
            <person name="Davidsen T.M."/>
            <person name="Wayne K.J."/>
            <person name="Tettelin H."/>
            <person name="Glass J.I."/>
            <person name="Rusch D."/>
            <person name="Podicherti R."/>
            <person name="Tsui H.-C.T."/>
            <person name="Winkler M.E."/>
        </authorList>
    </citation>
    <scope>NUCLEOTIDE SEQUENCE [LARGE SCALE GENOMIC DNA]</scope>
    <source>
        <strain evidence="9">DB21MT 5</strain>
    </source>
</reference>
<dbReference type="GO" id="GO:0003676">
    <property type="term" value="F:nucleic acid binding"/>
    <property type="evidence" value="ECO:0007669"/>
    <property type="project" value="InterPro"/>
</dbReference>
<dbReference type="EMBL" id="LS483250">
    <property type="protein sequence ID" value="SQD77854.1"/>
    <property type="molecule type" value="Genomic_DNA"/>
</dbReference>
<dbReference type="PROSITE" id="PS50994">
    <property type="entry name" value="INTEGRASE"/>
    <property type="match status" value="1"/>
</dbReference>
<dbReference type="GO" id="GO:0015074">
    <property type="term" value="P:DNA integration"/>
    <property type="evidence" value="ECO:0007669"/>
    <property type="project" value="InterPro"/>
</dbReference>
<dbReference type="KEGG" id="mya:MORIYA_1376"/>
<name>A0A330LT61_9GAMM</name>
<evidence type="ECO:0000313" key="8">
    <source>
        <dbReference type="EMBL" id="SQD78769.1"/>
    </source>
</evidence>
<dbReference type="OrthoDB" id="2065409at2"/>
<dbReference type="PANTHER" id="PTHR35004:SF8">
    <property type="entry name" value="TRANSPOSASE RV3428C-RELATED"/>
    <property type="match status" value="1"/>
</dbReference>
<dbReference type="InterPro" id="IPR054353">
    <property type="entry name" value="IstA-like_C"/>
</dbReference>
<dbReference type="EMBL" id="LS483250">
    <property type="protein sequence ID" value="SQD80415.1"/>
    <property type="molecule type" value="Genomic_DNA"/>
</dbReference>
<dbReference type="Proteomes" id="UP000250163">
    <property type="component" value="Chromosome MORIYA"/>
</dbReference>
<evidence type="ECO:0000313" key="9">
    <source>
        <dbReference type="EMBL" id="SQD79602.1"/>
    </source>
</evidence>
<protein>
    <submittedName>
        <fullName evidence="9">Transposase</fullName>
    </submittedName>
</protein>
<accession>A0A330LT61</accession>
<dbReference type="KEGG" id="mya:MORIYA_4248"/>
<evidence type="ECO:0000313" key="12">
    <source>
        <dbReference type="Proteomes" id="UP000250163"/>
    </source>
</evidence>
<proteinExistence type="inferred from homology"/>
<dbReference type="SUPFAM" id="SSF53098">
    <property type="entry name" value="Ribonuclease H-like"/>
    <property type="match status" value="1"/>
</dbReference>
<dbReference type="InterPro" id="IPR017895">
    <property type="entry name" value="HTH_IS408/IS1162_type"/>
</dbReference>
<dbReference type="KEGG" id="mya:MORIYA_1790"/>
<dbReference type="EMBL" id="LS483250">
    <property type="protein sequence ID" value="SQD78769.1"/>
    <property type="molecule type" value="Genomic_DNA"/>
</dbReference>
<evidence type="ECO:0000259" key="2">
    <source>
        <dbReference type="PROSITE" id="PS50532"/>
    </source>
</evidence>
<dbReference type="NCBIfam" id="NF033546">
    <property type="entry name" value="transpos_IS21"/>
    <property type="match status" value="1"/>
</dbReference>
<evidence type="ECO:0000256" key="1">
    <source>
        <dbReference type="ARBA" id="ARBA00009277"/>
    </source>
</evidence>
<dbReference type="KEGG" id="mya:MORIYA_1604"/>
<dbReference type="KEGG" id="mya:MORIYA_3146"/>
<evidence type="ECO:0000313" key="5">
    <source>
        <dbReference type="EMBL" id="SQD77854.1"/>
    </source>
</evidence>
<evidence type="ECO:0000313" key="6">
    <source>
        <dbReference type="EMBL" id="SQD78082.1"/>
    </source>
</evidence>
<gene>
    <name evidence="4" type="ORF">MORIYA_0315</name>
    <name evidence="5" type="ORF">MORIYA_1376</name>
    <name evidence="6" type="ORF">MORIYA_1604</name>
    <name evidence="7" type="ORF">MORIYA_1790</name>
    <name evidence="8" type="ORF">MORIYA_2291</name>
    <name evidence="9" type="ORF">MORIYA_3146</name>
    <name evidence="10" type="ORF">MORIYA_3963</name>
    <name evidence="11" type="ORF">MORIYA_4248</name>
</gene>
<evidence type="ECO:0000313" key="7">
    <source>
        <dbReference type="EMBL" id="SQD78268.1"/>
    </source>
</evidence>
<dbReference type="KEGG" id="mya:MORIYA_3963"/>
<dbReference type="Gene3D" id="3.30.420.10">
    <property type="entry name" value="Ribonuclease H-like superfamily/Ribonuclease H"/>
    <property type="match status" value="1"/>
</dbReference>
<feature type="domain" description="HTH IS408-type" evidence="2">
    <location>
        <begin position="11"/>
        <end position="92"/>
    </location>
</feature>
<dbReference type="AlphaFoldDB" id="A0A330LT61"/>
<dbReference type="EMBL" id="LS483250">
    <property type="protein sequence ID" value="SQD76793.1"/>
    <property type="molecule type" value="Genomic_DNA"/>
</dbReference>
<dbReference type="EMBL" id="LS483250">
    <property type="protein sequence ID" value="SQD78268.1"/>
    <property type="molecule type" value="Genomic_DNA"/>
</dbReference>
<dbReference type="KEGG" id="mya:MORIYA_2291"/>
<evidence type="ECO:0000313" key="11">
    <source>
        <dbReference type="EMBL" id="SQD80700.1"/>
    </source>
</evidence>
<keyword evidence="12" id="KW-1185">Reference proteome</keyword>
<organism evidence="9 12">
    <name type="scientific">Moritella yayanosii</name>
    <dbReference type="NCBI Taxonomy" id="69539"/>
    <lineage>
        <taxon>Bacteria</taxon>
        <taxon>Pseudomonadati</taxon>
        <taxon>Pseudomonadota</taxon>
        <taxon>Gammaproteobacteria</taxon>
        <taxon>Alteromonadales</taxon>
        <taxon>Moritellaceae</taxon>
        <taxon>Moritella</taxon>
    </lineage>
</organism>
<dbReference type="Pfam" id="PF22483">
    <property type="entry name" value="Mu-transpos_C_2"/>
    <property type="match status" value="1"/>
</dbReference>
<dbReference type="EMBL" id="LS483250">
    <property type="protein sequence ID" value="SQD78082.1"/>
    <property type="molecule type" value="Genomic_DNA"/>
</dbReference>
<reference evidence="12" key="1">
    <citation type="submission" date="2018-05" db="EMBL/GenBank/DDBJ databases">
        <authorList>
            <person name="Cea G.-C."/>
            <person name="William W."/>
        </authorList>
    </citation>
    <scope>NUCLEOTIDE SEQUENCE [LARGE SCALE GENOMIC DNA]</scope>
    <source>
        <strain evidence="12">DB21MT 5</strain>
    </source>
</reference>
<dbReference type="EMBL" id="LS483250">
    <property type="protein sequence ID" value="SQD80700.1"/>
    <property type="molecule type" value="Genomic_DNA"/>
</dbReference>
<comment type="similarity">
    <text evidence="1">Belongs to the transposase IS21/IS408/IS1162 family.</text>
</comment>
<evidence type="ECO:0000313" key="4">
    <source>
        <dbReference type="EMBL" id="SQD76793.1"/>
    </source>
</evidence>
<dbReference type="InterPro" id="IPR001584">
    <property type="entry name" value="Integrase_cat-core"/>
</dbReference>
<dbReference type="InterPro" id="IPR012337">
    <property type="entry name" value="RNaseH-like_sf"/>
</dbReference>
<evidence type="ECO:0000259" key="3">
    <source>
        <dbReference type="PROSITE" id="PS50994"/>
    </source>
</evidence>
<sequence length="515" mass="59309">MPTAPISMRKLKEILRLKYGCSLSHRQVAKSLSISPSVVSRYANRAAQMGITSWPLSEEWDDVTLHQKFLHTTVKTNPQITTPDWSVIHQELKPKTMTLQLLWEEYRERNNNKFYSYNHFCRLYKKWLGCQKPSMRQQHKAGEKLFIDYCGPTMNIIDPTTGEIKTAQIFVAVMGASNYTYAEATWTQGLENWVMSHARCFTFLGGVPELLIPDNLKSGTTRSCRYDPDINPTYSQMAAHYNTVIVPARPYKPKDKAKAEVAVQIVERWIMAALRHEDFFSLRQLNIRIEELLLELNQRAMKVHPGTRHSQFIAIDKPELKPLPLEPYIYTQVKMVTVHIDYHIDIEKHYYSVPHSLIKKKLEAHITGELVTVYHQGECVAVHPRSHKIGGHSTLDAHMPVSHRKQGEWSPQRFEKWAQDIGPKTEELVTLLMQERPHPEQAYRVCLGLLALGKQYTTPRLEAACGRALHTGIRRLAGIKSILKKGLDNQPLPEQQLDLLAEIEHNNVRGNTYYH</sequence>
<dbReference type="RefSeq" id="WP_112712098.1">
    <property type="nucleotide sequence ID" value="NZ_LS483250.1"/>
</dbReference>
<evidence type="ECO:0000313" key="10">
    <source>
        <dbReference type="EMBL" id="SQD80415.1"/>
    </source>
</evidence>
<dbReference type="InterPro" id="IPR036397">
    <property type="entry name" value="RNaseH_sf"/>
</dbReference>
<dbReference type="KEGG" id="mya:MORIYA_0315"/>
<dbReference type="PROSITE" id="PS50532">
    <property type="entry name" value="HTH_IS408"/>
    <property type="match status" value="1"/>
</dbReference>